<sequence>MTIYTYKASTLASVSSIKDLMKKDRKNKYDVIGLTEPRRQHPYTPPTTPEKNRFSKHATERSRRRWCPRQHALGHEHRFVVCDKLNPMSATEFENLYVELERFYKEDHTFYKVIVGDFNAKITSSPTAERPSTIIGPIQHFCLWEDAVMDYIDEEYDRFVHHLRSSAMRAESLKTTKRRLSVEALKLMRQRGAARASGNYHLTSELAKLCTAAKKEDLRKRRAKELAKAVETGLSIRNARRNFPNFNTKMTALRRLDGAVTSFRSTMEKVKRNNGMFKFNMRDFLEVVVPSLHSLLTIHQKMTVLVVNAKELLDVFRLARASFGESASLSLEPVACIRVSVFSAARKSEQFPVAPGGGTNIAT</sequence>
<proteinExistence type="predicted"/>
<evidence type="ECO:0000313" key="4">
    <source>
        <dbReference type="WBParaSite" id="HPBE_0002253001-mRNA-1"/>
    </source>
</evidence>
<evidence type="ECO:0000313" key="2">
    <source>
        <dbReference type="EMBL" id="VDP33110.1"/>
    </source>
</evidence>
<dbReference type="EMBL" id="UZAH01034076">
    <property type="protein sequence ID" value="VDP33110.1"/>
    <property type="molecule type" value="Genomic_DNA"/>
</dbReference>
<reference evidence="2 3" key="1">
    <citation type="submission" date="2018-11" db="EMBL/GenBank/DDBJ databases">
        <authorList>
            <consortium name="Pathogen Informatics"/>
        </authorList>
    </citation>
    <scope>NUCLEOTIDE SEQUENCE [LARGE SCALE GENOMIC DNA]</scope>
</reference>
<feature type="compositionally biased region" description="Basic and acidic residues" evidence="1">
    <location>
        <begin position="50"/>
        <end position="60"/>
    </location>
</feature>
<keyword evidence="3" id="KW-1185">Reference proteome</keyword>
<evidence type="ECO:0000256" key="1">
    <source>
        <dbReference type="SAM" id="MobiDB-lite"/>
    </source>
</evidence>
<evidence type="ECO:0000313" key="3">
    <source>
        <dbReference type="Proteomes" id="UP000050761"/>
    </source>
</evidence>
<dbReference type="OrthoDB" id="410104at2759"/>
<name>A0A183GIQ6_HELPZ</name>
<dbReference type="WBParaSite" id="HPBE_0002253001-mRNA-1">
    <property type="protein sequence ID" value="HPBE_0002253001-mRNA-1"/>
    <property type="gene ID" value="HPBE_0002253001"/>
</dbReference>
<accession>A0A183GIQ6</accession>
<accession>A0A3P8CQV6</accession>
<gene>
    <name evidence="2" type="ORF">HPBE_LOCUS22529</name>
</gene>
<protein>
    <submittedName>
        <fullName evidence="4">Endo/exonuclease/phosphatase domain-containing protein</fullName>
    </submittedName>
</protein>
<dbReference type="AlphaFoldDB" id="A0A183GIQ6"/>
<dbReference type="Proteomes" id="UP000050761">
    <property type="component" value="Unassembled WGS sequence"/>
</dbReference>
<organism evidence="3 4">
    <name type="scientific">Heligmosomoides polygyrus</name>
    <name type="common">Parasitic roundworm</name>
    <dbReference type="NCBI Taxonomy" id="6339"/>
    <lineage>
        <taxon>Eukaryota</taxon>
        <taxon>Metazoa</taxon>
        <taxon>Ecdysozoa</taxon>
        <taxon>Nematoda</taxon>
        <taxon>Chromadorea</taxon>
        <taxon>Rhabditida</taxon>
        <taxon>Rhabditina</taxon>
        <taxon>Rhabditomorpha</taxon>
        <taxon>Strongyloidea</taxon>
        <taxon>Heligmosomidae</taxon>
        <taxon>Heligmosomoides</taxon>
    </lineage>
</organism>
<feature type="region of interest" description="Disordered" evidence="1">
    <location>
        <begin position="36"/>
        <end position="60"/>
    </location>
</feature>
<reference evidence="4" key="2">
    <citation type="submission" date="2019-09" db="UniProtKB">
        <authorList>
            <consortium name="WormBaseParasite"/>
        </authorList>
    </citation>
    <scope>IDENTIFICATION</scope>
</reference>